<name>A0A2U1PZM8_ARTAN</name>
<comment type="caution">
    <text evidence="1">The sequence shown here is derived from an EMBL/GenBank/DDBJ whole genome shotgun (WGS) entry which is preliminary data.</text>
</comment>
<protein>
    <submittedName>
        <fullName evidence="1">Acyl carrier protein-like protein</fullName>
    </submittedName>
</protein>
<dbReference type="EMBL" id="PKPP01000566">
    <property type="protein sequence ID" value="PWA91165.1"/>
    <property type="molecule type" value="Genomic_DNA"/>
</dbReference>
<accession>A0A2U1PZM8</accession>
<gene>
    <name evidence="1" type="ORF">CTI12_AA092960</name>
</gene>
<dbReference type="OrthoDB" id="69964at2759"/>
<evidence type="ECO:0000313" key="1">
    <source>
        <dbReference type="EMBL" id="PWA91165.1"/>
    </source>
</evidence>
<sequence length="196" mass="22287">MIVLRIIRPKGHALSRPQVHIILSNAFTEPMVSFLIYYLIKLVYGLQELEKDMICSYGMEIKHVECRSREIIGFKVDDTERILNNKVVDQINISKVDDDYVAVISLTLELHDKAKNSGRNGVHAISYFASESVPEFLESKGLKSVPKSVAYAYSASGYGFVEDMPYSYIHEFTRTSTREIVAGKSNLWNLIKLSFL</sequence>
<reference evidence="1 2" key="1">
    <citation type="journal article" date="2018" name="Mol. Plant">
        <title>The genome of Artemisia annua provides insight into the evolution of Asteraceae family and artemisinin biosynthesis.</title>
        <authorList>
            <person name="Shen Q."/>
            <person name="Zhang L."/>
            <person name="Liao Z."/>
            <person name="Wang S."/>
            <person name="Yan T."/>
            <person name="Shi P."/>
            <person name="Liu M."/>
            <person name="Fu X."/>
            <person name="Pan Q."/>
            <person name="Wang Y."/>
            <person name="Lv Z."/>
            <person name="Lu X."/>
            <person name="Zhang F."/>
            <person name="Jiang W."/>
            <person name="Ma Y."/>
            <person name="Chen M."/>
            <person name="Hao X."/>
            <person name="Li L."/>
            <person name="Tang Y."/>
            <person name="Lv G."/>
            <person name="Zhou Y."/>
            <person name="Sun X."/>
            <person name="Brodelius P.E."/>
            <person name="Rose J.K.C."/>
            <person name="Tang K."/>
        </authorList>
    </citation>
    <scope>NUCLEOTIDE SEQUENCE [LARGE SCALE GENOMIC DNA]</scope>
    <source>
        <strain evidence="2">cv. Huhao1</strain>
        <tissue evidence="1">Leaf</tissue>
    </source>
</reference>
<evidence type="ECO:0000313" key="2">
    <source>
        <dbReference type="Proteomes" id="UP000245207"/>
    </source>
</evidence>
<dbReference type="AlphaFoldDB" id="A0A2U1PZM8"/>
<proteinExistence type="predicted"/>
<dbReference type="Gene3D" id="1.10.405.20">
    <property type="match status" value="1"/>
</dbReference>
<dbReference type="STRING" id="35608.A0A2U1PZM8"/>
<dbReference type="Proteomes" id="UP000245207">
    <property type="component" value="Unassembled WGS sequence"/>
</dbReference>
<keyword evidence="2" id="KW-1185">Reference proteome</keyword>
<organism evidence="1 2">
    <name type="scientific">Artemisia annua</name>
    <name type="common">Sweet wormwood</name>
    <dbReference type="NCBI Taxonomy" id="35608"/>
    <lineage>
        <taxon>Eukaryota</taxon>
        <taxon>Viridiplantae</taxon>
        <taxon>Streptophyta</taxon>
        <taxon>Embryophyta</taxon>
        <taxon>Tracheophyta</taxon>
        <taxon>Spermatophyta</taxon>
        <taxon>Magnoliopsida</taxon>
        <taxon>eudicotyledons</taxon>
        <taxon>Gunneridae</taxon>
        <taxon>Pentapetalae</taxon>
        <taxon>asterids</taxon>
        <taxon>campanulids</taxon>
        <taxon>Asterales</taxon>
        <taxon>Asteraceae</taxon>
        <taxon>Asteroideae</taxon>
        <taxon>Anthemideae</taxon>
        <taxon>Artemisiinae</taxon>
        <taxon>Artemisia</taxon>
    </lineage>
</organism>